<evidence type="ECO:0000313" key="3">
    <source>
        <dbReference type="Proteomes" id="UP000664203"/>
    </source>
</evidence>
<sequence length="97" mass="10306">MGSYESLSNGLKPPELDGQRSTTSWRQAPRVTSARPITLCVANDSLACVANLQVLGGEQEERLVAQDRLHASRRSGHDEGAGAVEDIDGLAVGLCDM</sequence>
<proteinExistence type="predicted"/>
<gene>
    <name evidence="2" type="ORF">ALECFALPRED_010198</name>
</gene>
<accession>A0A8H3PKP6</accession>
<comment type="caution">
    <text evidence="2">The sequence shown here is derived from an EMBL/GenBank/DDBJ whole genome shotgun (WGS) entry which is preliminary data.</text>
</comment>
<evidence type="ECO:0000256" key="1">
    <source>
        <dbReference type="SAM" id="MobiDB-lite"/>
    </source>
</evidence>
<protein>
    <submittedName>
        <fullName evidence="2">Uncharacterized protein</fullName>
    </submittedName>
</protein>
<dbReference type="EMBL" id="CAJPDR010000830">
    <property type="protein sequence ID" value="CAF9942890.1"/>
    <property type="molecule type" value="Genomic_DNA"/>
</dbReference>
<organism evidence="2 3">
    <name type="scientific">Alectoria fallacina</name>
    <dbReference type="NCBI Taxonomy" id="1903189"/>
    <lineage>
        <taxon>Eukaryota</taxon>
        <taxon>Fungi</taxon>
        <taxon>Dikarya</taxon>
        <taxon>Ascomycota</taxon>
        <taxon>Pezizomycotina</taxon>
        <taxon>Lecanoromycetes</taxon>
        <taxon>OSLEUM clade</taxon>
        <taxon>Lecanoromycetidae</taxon>
        <taxon>Lecanorales</taxon>
        <taxon>Lecanorineae</taxon>
        <taxon>Parmeliaceae</taxon>
        <taxon>Alectoria</taxon>
    </lineage>
</organism>
<reference evidence="2" key="1">
    <citation type="submission" date="2021-03" db="EMBL/GenBank/DDBJ databases">
        <authorList>
            <person name="Tagirdzhanova G."/>
        </authorList>
    </citation>
    <scope>NUCLEOTIDE SEQUENCE</scope>
</reference>
<evidence type="ECO:0000313" key="2">
    <source>
        <dbReference type="EMBL" id="CAF9942890.1"/>
    </source>
</evidence>
<name>A0A8H3PKP6_9LECA</name>
<dbReference type="AlphaFoldDB" id="A0A8H3PKP6"/>
<feature type="region of interest" description="Disordered" evidence="1">
    <location>
        <begin position="1"/>
        <end position="30"/>
    </location>
</feature>
<keyword evidence="3" id="KW-1185">Reference proteome</keyword>
<dbReference type="Proteomes" id="UP000664203">
    <property type="component" value="Unassembled WGS sequence"/>
</dbReference>